<reference evidence="2 3" key="1">
    <citation type="submission" date="2018-06" db="EMBL/GenBank/DDBJ databases">
        <authorList>
            <consortium name="Pathogen Informatics"/>
            <person name="Doyle S."/>
        </authorList>
    </citation>
    <scope>NUCLEOTIDE SEQUENCE [LARGE SCALE GENOMIC DNA]</scope>
    <source>
        <strain evidence="2 3">NCTC12123</strain>
    </source>
</reference>
<gene>
    <name evidence="2" type="ORF">NCTC12123_00233</name>
</gene>
<name>A0A376F4J6_ENTAS</name>
<feature type="compositionally biased region" description="Basic residues" evidence="1">
    <location>
        <begin position="131"/>
        <end position="147"/>
    </location>
</feature>
<accession>A0A376F4J6</accession>
<evidence type="ECO:0000313" key="3">
    <source>
        <dbReference type="Proteomes" id="UP000255163"/>
    </source>
</evidence>
<protein>
    <submittedName>
        <fullName evidence="2">Uncharacterized protein</fullName>
    </submittedName>
</protein>
<proteinExistence type="predicted"/>
<dbReference type="AlphaFoldDB" id="A0A376F4J6"/>
<evidence type="ECO:0000313" key="2">
    <source>
        <dbReference type="EMBL" id="STD18071.1"/>
    </source>
</evidence>
<organism evidence="2 3">
    <name type="scientific">Enterobacter asburiae</name>
    <dbReference type="NCBI Taxonomy" id="61645"/>
    <lineage>
        <taxon>Bacteria</taxon>
        <taxon>Pseudomonadati</taxon>
        <taxon>Pseudomonadota</taxon>
        <taxon>Gammaproteobacteria</taxon>
        <taxon>Enterobacterales</taxon>
        <taxon>Enterobacteriaceae</taxon>
        <taxon>Enterobacter</taxon>
        <taxon>Enterobacter cloacae complex</taxon>
    </lineage>
</organism>
<sequence length="236" mass="26392">MRAGKITLFQIQRELGIAQKVEDILAIVVGPAQAQQLLRKAVTPEDCPFFGCQNNGIRQRLCTAAKTLNQASQLAATLFITHLHLMQTVQQRLPAAASRRRRHTSVNPQPPREAQQVPEMPDQQPGDRRQQKPRQVSKKGPRRKAGIQHKISSKTSLFHDRRSSHASHSCHCSETGRKTITRAADRLHHAIVAAQFQCFSQAANMYVNRPVFDIHVSFPRRYSATARGCTRVPGGS</sequence>
<feature type="region of interest" description="Disordered" evidence="1">
    <location>
        <begin position="92"/>
        <end position="171"/>
    </location>
</feature>
<dbReference type="EMBL" id="UFYI01000007">
    <property type="protein sequence ID" value="STD18071.1"/>
    <property type="molecule type" value="Genomic_DNA"/>
</dbReference>
<dbReference type="Proteomes" id="UP000255163">
    <property type="component" value="Unassembled WGS sequence"/>
</dbReference>
<evidence type="ECO:0000256" key="1">
    <source>
        <dbReference type="SAM" id="MobiDB-lite"/>
    </source>
</evidence>